<proteinExistence type="predicted"/>
<reference evidence="7 8" key="1">
    <citation type="submission" date="2018-06" db="EMBL/GenBank/DDBJ databases">
        <title>A transcriptomic atlas of mushroom development highlights an independent origin of complex multicellularity.</title>
        <authorList>
            <consortium name="DOE Joint Genome Institute"/>
            <person name="Krizsan K."/>
            <person name="Almasi E."/>
            <person name="Merenyi Z."/>
            <person name="Sahu N."/>
            <person name="Viragh M."/>
            <person name="Koszo T."/>
            <person name="Mondo S."/>
            <person name="Kiss B."/>
            <person name="Balint B."/>
            <person name="Kues U."/>
            <person name="Barry K."/>
            <person name="Hegedus J.C."/>
            <person name="Henrissat B."/>
            <person name="Johnson J."/>
            <person name="Lipzen A."/>
            <person name="Ohm R."/>
            <person name="Nagy I."/>
            <person name="Pangilinan J."/>
            <person name="Yan J."/>
            <person name="Xiong Y."/>
            <person name="Grigoriev I.V."/>
            <person name="Hibbett D.S."/>
            <person name="Nagy L.G."/>
        </authorList>
    </citation>
    <scope>NUCLEOTIDE SEQUENCE [LARGE SCALE GENOMIC DNA]</scope>
    <source>
        <strain evidence="7 8">SZMC22713</strain>
    </source>
</reference>
<feature type="transmembrane region" description="Helical" evidence="5">
    <location>
        <begin position="12"/>
        <end position="34"/>
    </location>
</feature>
<dbReference type="STRING" id="50990.A0A4R5XEX2"/>
<gene>
    <name evidence="7" type="ORF">BD410DRAFT_31663</name>
</gene>
<dbReference type="OrthoDB" id="3364107at2759"/>
<evidence type="ECO:0000256" key="2">
    <source>
        <dbReference type="ARBA" id="ARBA00022692"/>
    </source>
</evidence>
<dbReference type="AlphaFoldDB" id="A0A4R5XEX2"/>
<organism evidence="7 8">
    <name type="scientific">Rickenella mellea</name>
    <dbReference type="NCBI Taxonomy" id="50990"/>
    <lineage>
        <taxon>Eukaryota</taxon>
        <taxon>Fungi</taxon>
        <taxon>Dikarya</taxon>
        <taxon>Basidiomycota</taxon>
        <taxon>Agaricomycotina</taxon>
        <taxon>Agaricomycetes</taxon>
        <taxon>Hymenochaetales</taxon>
        <taxon>Rickenellaceae</taxon>
        <taxon>Rickenella</taxon>
    </lineage>
</organism>
<accession>A0A4R5XEX2</accession>
<comment type="subcellular location">
    <subcellularLocation>
        <location evidence="1">Membrane</location>
        <topology evidence="1">Multi-pass membrane protein</topology>
    </subcellularLocation>
</comment>
<evidence type="ECO:0000313" key="7">
    <source>
        <dbReference type="EMBL" id="TDL29603.1"/>
    </source>
</evidence>
<feature type="domain" description="MARVEL" evidence="6">
    <location>
        <begin position="6"/>
        <end position="144"/>
    </location>
</feature>
<evidence type="ECO:0000256" key="4">
    <source>
        <dbReference type="ARBA" id="ARBA00023136"/>
    </source>
</evidence>
<keyword evidence="2 5" id="KW-0812">Transmembrane</keyword>
<name>A0A4R5XEX2_9AGAM</name>
<evidence type="ECO:0000313" key="8">
    <source>
        <dbReference type="Proteomes" id="UP000294933"/>
    </source>
</evidence>
<keyword evidence="3 5" id="KW-1133">Transmembrane helix</keyword>
<dbReference type="Pfam" id="PF01284">
    <property type="entry name" value="MARVEL"/>
    <property type="match status" value="1"/>
</dbReference>
<feature type="transmembrane region" description="Helical" evidence="5">
    <location>
        <begin position="75"/>
        <end position="95"/>
    </location>
</feature>
<feature type="transmembrane region" description="Helical" evidence="5">
    <location>
        <begin position="40"/>
        <end position="63"/>
    </location>
</feature>
<evidence type="ECO:0000256" key="3">
    <source>
        <dbReference type="ARBA" id="ARBA00022989"/>
    </source>
</evidence>
<dbReference type="VEuPathDB" id="FungiDB:BD410DRAFT_31663"/>
<sequence>MTFLNTLRLLTFGTSLGFSVIILGLCANILSLTLNLNNRYFVFSAFGLAIGILTVLFLLPMLVIDLTRKGPMTSWIVVELPVLSVLWVLWLAVAADAVSDVVASDLFSGSCDYLNSKVNTVCNSYKAIEAFGFLTWLILMAYTIVLLVFACISQSRGNKAVWTSSVRDTDFLAYPNGKAAPSMNQYTGGSGAAMPMPPQGHAYPPNGQQMPVYQNTPTPPQGMPYGGQVTYPQA</sequence>
<feature type="transmembrane region" description="Helical" evidence="5">
    <location>
        <begin position="133"/>
        <end position="152"/>
    </location>
</feature>
<dbReference type="GO" id="GO:0016020">
    <property type="term" value="C:membrane"/>
    <property type="evidence" value="ECO:0007669"/>
    <property type="project" value="UniProtKB-SubCell"/>
</dbReference>
<evidence type="ECO:0000256" key="5">
    <source>
        <dbReference type="SAM" id="Phobius"/>
    </source>
</evidence>
<evidence type="ECO:0000259" key="6">
    <source>
        <dbReference type="Pfam" id="PF01284"/>
    </source>
</evidence>
<keyword evidence="8" id="KW-1185">Reference proteome</keyword>
<evidence type="ECO:0000256" key="1">
    <source>
        <dbReference type="ARBA" id="ARBA00004141"/>
    </source>
</evidence>
<protein>
    <recommendedName>
        <fullName evidence="6">MARVEL domain-containing protein</fullName>
    </recommendedName>
</protein>
<dbReference type="InterPro" id="IPR008253">
    <property type="entry name" value="Marvel"/>
</dbReference>
<dbReference type="Proteomes" id="UP000294933">
    <property type="component" value="Unassembled WGS sequence"/>
</dbReference>
<keyword evidence="4 5" id="KW-0472">Membrane</keyword>
<dbReference type="EMBL" id="ML170156">
    <property type="protein sequence ID" value="TDL29603.1"/>
    <property type="molecule type" value="Genomic_DNA"/>
</dbReference>